<reference evidence="2" key="1">
    <citation type="submission" date="2021-02" db="EMBL/GenBank/DDBJ databases">
        <authorList>
            <person name="Dougan E. K."/>
            <person name="Rhodes N."/>
            <person name="Thang M."/>
            <person name="Chan C."/>
        </authorList>
    </citation>
    <scope>NUCLEOTIDE SEQUENCE</scope>
</reference>
<gene>
    <name evidence="2" type="ORF">PGLA1383_LOCUS34730</name>
</gene>
<keyword evidence="3" id="KW-1185">Reference proteome</keyword>
<dbReference type="OMA" id="RQACICA"/>
<feature type="transmembrane region" description="Helical" evidence="1">
    <location>
        <begin position="47"/>
        <end position="67"/>
    </location>
</feature>
<accession>A0A813FY07</accession>
<comment type="caution">
    <text evidence="2">The sequence shown here is derived from an EMBL/GenBank/DDBJ whole genome shotgun (WGS) entry which is preliminary data.</text>
</comment>
<organism evidence="2 3">
    <name type="scientific">Polarella glacialis</name>
    <name type="common">Dinoflagellate</name>
    <dbReference type="NCBI Taxonomy" id="89957"/>
    <lineage>
        <taxon>Eukaryota</taxon>
        <taxon>Sar</taxon>
        <taxon>Alveolata</taxon>
        <taxon>Dinophyceae</taxon>
        <taxon>Suessiales</taxon>
        <taxon>Suessiaceae</taxon>
        <taxon>Polarella</taxon>
    </lineage>
</organism>
<feature type="transmembrane region" description="Helical" evidence="1">
    <location>
        <begin position="178"/>
        <end position="197"/>
    </location>
</feature>
<protein>
    <submittedName>
        <fullName evidence="2">Uncharacterized protein</fullName>
    </submittedName>
</protein>
<keyword evidence="1" id="KW-0812">Transmembrane</keyword>
<proteinExistence type="predicted"/>
<evidence type="ECO:0000256" key="1">
    <source>
        <dbReference type="SAM" id="Phobius"/>
    </source>
</evidence>
<evidence type="ECO:0000313" key="3">
    <source>
        <dbReference type="Proteomes" id="UP000654075"/>
    </source>
</evidence>
<evidence type="ECO:0000313" key="2">
    <source>
        <dbReference type="EMBL" id="CAE8617066.1"/>
    </source>
</evidence>
<keyword evidence="1" id="KW-0472">Membrane</keyword>
<feature type="transmembrane region" description="Helical" evidence="1">
    <location>
        <begin position="118"/>
        <end position="139"/>
    </location>
</feature>
<dbReference type="AlphaFoldDB" id="A0A813FY07"/>
<sequence>ALELLQKQRTRYVLAANKVLSPEAHSQPWSSFPALAAHLRDLQYATALFHAYSVLPAVLASGLPILIRGCGLVEVSSTAAFWLLVRPAVGVLEVSWWVHQPDGGRTGMKASLRHVFFAPAALAAAAHFYWTWGLFELAVRRRPASKRMGAVGLLAALLLPVPFAQVHLGQLLPMEATASGLLGQLLGILVFLSLRLAQHRRIIKALPIRGSAAQRKADGGRYRLHDNLSDFWGGCSWY</sequence>
<dbReference type="EMBL" id="CAJNNV010026051">
    <property type="protein sequence ID" value="CAE8617066.1"/>
    <property type="molecule type" value="Genomic_DNA"/>
</dbReference>
<feature type="transmembrane region" description="Helical" evidence="1">
    <location>
        <begin position="151"/>
        <end position="172"/>
    </location>
</feature>
<dbReference type="Proteomes" id="UP000654075">
    <property type="component" value="Unassembled WGS sequence"/>
</dbReference>
<keyword evidence="1" id="KW-1133">Transmembrane helix</keyword>
<feature type="non-terminal residue" evidence="2">
    <location>
        <position position="238"/>
    </location>
</feature>
<feature type="non-terminal residue" evidence="2">
    <location>
        <position position="1"/>
    </location>
</feature>
<name>A0A813FY07_POLGL</name>